<comment type="subcellular location">
    <subcellularLocation>
        <location evidence="1">Cell envelope</location>
    </subcellularLocation>
</comment>
<dbReference type="EMBL" id="VDUY01000001">
    <property type="protein sequence ID" value="TXL68179.1"/>
    <property type="molecule type" value="Genomic_DNA"/>
</dbReference>
<dbReference type="PROSITE" id="PS50005">
    <property type="entry name" value="TPR"/>
    <property type="match status" value="1"/>
</dbReference>
<dbReference type="Gene3D" id="1.25.40.10">
    <property type="entry name" value="Tetratricopeptide repeat domain"/>
    <property type="match status" value="1"/>
</dbReference>
<name>A0A5C8P3Z0_9BURK</name>
<dbReference type="RefSeq" id="WP_147702320.1">
    <property type="nucleotide sequence ID" value="NZ_VDUY01000001.1"/>
</dbReference>
<evidence type="ECO:0000259" key="7">
    <source>
        <dbReference type="Pfam" id="PF23914"/>
    </source>
</evidence>
<dbReference type="NCBIfam" id="TIGR03142">
    <property type="entry name" value="cytochro_ccmI"/>
    <property type="match status" value="1"/>
</dbReference>
<evidence type="ECO:0000256" key="5">
    <source>
        <dbReference type="PROSITE-ProRule" id="PRU00339"/>
    </source>
</evidence>
<dbReference type="GO" id="GO:0017004">
    <property type="term" value="P:cytochrome complex assembly"/>
    <property type="evidence" value="ECO:0007669"/>
    <property type="project" value="UniProtKB-KW"/>
</dbReference>
<evidence type="ECO:0000256" key="2">
    <source>
        <dbReference type="ARBA" id="ARBA00022737"/>
    </source>
</evidence>
<keyword evidence="2" id="KW-0677">Repeat</keyword>
<dbReference type="InterPro" id="IPR017560">
    <property type="entry name" value="Cyt_c_biogenesis_CcmI"/>
</dbReference>
<dbReference type="GO" id="GO:0030313">
    <property type="term" value="C:cell envelope"/>
    <property type="evidence" value="ECO:0007669"/>
    <property type="project" value="UniProtKB-SubCell"/>
</dbReference>
<dbReference type="InterPro" id="IPR019734">
    <property type="entry name" value="TPR_rpt"/>
</dbReference>
<evidence type="ECO:0000256" key="4">
    <source>
        <dbReference type="ARBA" id="ARBA00022803"/>
    </source>
</evidence>
<evidence type="ECO:0000256" key="3">
    <source>
        <dbReference type="ARBA" id="ARBA00022748"/>
    </source>
</evidence>
<evidence type="ECO:0000313" key="8">
    <source>
        <dbReference type="EMBL" id="TXL68179.1"/>
    </source>
</evidence>
<feature type="domain" description="Cytochrome c-type biogenesis protein H TPR" evidence="7">
    <location>
        <begin position="156"/>
        <end position="273"/>
    </location>
</feature>
<protein>
    <submittedName>
        <fullName evidence="8">C-type cytochrome biogenesis protein CcmI</fullName>
    </submittedName>
</protein>
<dbReference type="InterPro" id="IPR051263">
    <property type="entry name" value="C-type_cytochrome_biogenesis"/>
</dbReference>
<dbReference type="AlphaFoldDB" id="A0A5C8P3Z0"/>
<feature type="domain" description="Cytochrome c-type biogenesis protein H Ig-like" evidence="6">
    <location>
        <begin position="312"/>
        <end position="417"/>
    </location>
</feature>
<comment type="caution">
    <text evidence="8">The sequence shown here is derived from an EMBL/GenBank/DDBJ whole genome shotgun (WGS) entry which is preliminary data.</text>
</comment>
<organism evidence="8 9">
    <name type="scientific">Zeimonas arvi</name>
    <dbReference type="NCBI Taxonomy" id="2498847"/>
    <lineage>
        <taxon>Bacteria</taxon>
        <taxon>Pseudomonadati</taxon>
        <taxon>Pseudomonadota</taxon>
        <taxon>Betaproteobacteria</taxon>
        <taxon>Burkholderiales</taxon>
        <taxon>Burkholderiaceae</taxon>
        <taxon>Zeimonas</taxon>
    </lineage>
</organism>
<feature type="repeat" description="TPR" evidence="5">
    <location>
        <begin position="167"/>
        <end position="200"/>
    </location>
</feature>
<dbReference type="Proteomes" id="UP000321548">
    <property type="component" value="Unassembled WGS sequence"/>
</dbReference>
<keyword evidence="9" id="KW-1185">Reference proteome</keyword>
<proteinExistence type="predicted"/>
<dbReference type="PANTHER" id="PTHR47870:SF1">
    <property type="entry name" value="CYTOCHROME C-TYPE BIOGENESIS PROTEIN CCMH"/>
    <property type="match status" value="1"/>
</dbReference>
<accession>A0A5C8P3Z0</accession>
<dbReference type="Pfam" id="PF23914">
    <property type="entry name" value="TPR_CcmH_CycH"/>
    <property type="match status" value="1"/>
</dbReference>
<evidence type="ECO:0000256" key="1">
    <source>
        <dbReference type="ARBA" id="ARBA00004196"/>
    </source>
</evidence>
<sequence>MLLWVSIALLTLVVTAAVVWPLFSRKSIAVADDDLDRRLAVFRDRRDEIGRERDAGRLTDAEAEQALADLLRQMAEELPPEAIADAGQPAPQDAQASRSRTPRLAGLALAVLLPLVAVGAYRAVGSPEIALAQLEGRSGDLAGSPQAQFDALVAEIEARLRANPKDGEAWAVLAEAYKMIGDHGAAIEAFGKATGLLPPNARLLADYAESTALAAGGDFSGRPTELLEQALAADPNDPKAIALMGAARYRAGDLPAARRYLAQLLGTLPPGSQDATQIGEVVARIDAELAARGQTPASGGQPAAPTGPAVLSGRVELAPALSGKVPAGATLFVIARAAEGPRIPVAVLRQPADSLPLAFELGDDNAMDPSRLLSTVGEIVLEARISPSGDAMRKPGDLIGETVAAKPGNTGITLVVDRVVEQ</sequence>
<dbReference type="InterPro" id="IPR056412">
    <property type="entry name" value="Ig_CycH"/>
</dbReference>
<dbReference type="OrthoDB" id="9776053at2"/>
<reference evidence="8 9" key="1">
    <citation type="submission" date="2019-06" db="EMBL/GenBank/DDBJ databases">
        <title>Quisquiliibacterium sp. nov., isolated from a maize field.</title>
        <authorList>
            <person name="Lin S.-Y."/>
            <person name="Tsai C.-F."/>
            <person name="Young C.-C."/>
        </authorList>
    </citation>
    <scope>NUCLEOTIDE SEQUENCE [LARGE SCALE GENOMIC DNA]</scope>
    <source>
        <strain evidence="8 9">CC-CFT501</strain>
    </source>
</reference>
<dbReference type="PANTHER" id="PTHR47870">
    <property type="entry name" value="CYTOCHROME C-TYPE BIOGENESIS PROTEIN CCMH"/>
    <property type="match status" value="1"/>
</dbReference>
<keyword evidence="3" id="KW-0201">Cytochrome c-type biogenesis</keyword>
<dbReference type="Pfam" id="PF23892">
    <property type="entry name" value="Ig_CycH"/>
    <property type="match status" value="1"/>
</dbReference>
<dbReference type="InterPro" id="IPR011990">
    <property type="entry name" value="TPR-like_helical_dom_sf"/>
</dbReference>
<dbReference type="SUPFAM" id="SSF48452">
    <property type="entry name" value="TPR-like"/>
    <property type="match status" value="1"/>
</dbReference>
<keyword evidence="4 5" id="KW-0802">TPR repeat</keyword>
<dbReference type="InterPro" id="IPR056413">
    <property type="entry name" value="TPR_CcmH_CycH"/>
</dbReference>
<evidence type="ECO:0000313" key="9">
    <source>
        <dbReference type="Proteomes" id="UP000321548"/>
    </source>
</evidence>
<dbReference type="GO" id="GO:0005886">
    <property type="term" value="C:plasma membrane"/>
    <property type="evidence" value="ECO:0007669"/>
    <property type="project" value="TreeGrafter"/>
</dbReference>
<gene>
    <name evidence="8" type="primary">ccmI</name>
    <name evidence="8" type="ORF">FHP08_00290</name>
</gene>
<evidence type="ECO:0000259" key="6">
    <source>
        <dbReference type="Pfam" id="PF23892"/>
    </source>
</evidence>